<feature type="compositionally biased region" description="Basic and acidic residues" evidence="1">
    <location>
        <begin position="109"/>
        <end position="127"/>
    </location>
</feature>
<feature type="compositionally biased region" description="Basic residues" evidence="1">
    <location>
        <begin position="60"/>
        <end position="75"/>
    </location>
</feature>
<proteinExistence type="predicted"/>
<feature type="compositionally biased region" description="Polar residues" evidence="1">
    <location>
        <begin position="129"/>
        <end position="139"/>
    </location>
</feature>
<gene>
    <name evidence="3" type="primary">LOC111108343</name>
</gene>
<feature type="compositionally biased region" description="Polar residues" evidence="1">
    <location>
        <begin position="195"/>
        <end position="213"/>
    </location>
</feature>
<feature type="region of interest" description="Disordered" evidence="1">
    <location>
        <begin position="195"/>
        <end position="220"/>
    </location>
</feature>
<feature type="compositionally biased region" description="Basic and acidic residues" evidence="1">
    <location>
        <begin position="76"/>
        <end position="86"/>
    </location>
</feature>
<dbReference type="RefSeq" id="XP_022299863.1">
    <property type="nucleotide sequence ID" value="XM_022444155.1"/>
</dbReference>
<protein>
    <submittedName>
        <fullName evidence="3">Protein pxr-1-like</fullName>
    </submittedName>
</protein>
<organism evidence="2 3">
    <name type="scientific">Crassostrea virginica</name>
    <name type="common">Eastern oyster</name>
    <dbReference type="NCBI Taxonomy" id="6565"/>
    <lineage>
        <taxon>Eukaryota</taxon>
        <taxon>Metazoa</taxon>
        <taxon>Spiralia</taxon>
        <taxon>Lophotrochozoa</taxon>
        <taxon>Mollusca</taxon>
        <taxon>Bivalvia</taxon>
        <taxon>Autobranchia</taxon>
        <taxon>Pteriomorphia</taxon>
        <taxon>Ostreida</taxon>
        <taxon>Ostreoidea</taxon>
        <taxon>Ostreidae</taxon>
        <taxon>Crassostrea</taxon>
    </lineage>
</organism>
<reference evidence="2" key="1">
    <citation type="submission" date="2024-06" db="UniProtKB">
        <authorList>
            <consortium name="RefSeq"/>
        </authorList>
    </citation>
    <scope>NUCLEOTIDE SEQUENCE [LARGE SCALE GENOMIC DNA]</scope>
</reference>
<dbReference type="Proteomes" id="UP000694844">
    <property type="component" value="Chromosome 1"/>
</dbReference>
<dbReference type="KEGG" id="cvn:111108343"/>
<keyword evidence="2" id="KW-1185">Reference proteome</keyword>
<feature type="region of interest" description="Disordered" evidence="1">
    <location>
        <begin position="1"/>
        <end position="155"/>
    </location>
</feature>
<evidence type="ECO:0000313" key="2">
    <source>
        <dbReference type="Proteomes" id="UP000694844"/>
    </source>
</evidence>
<name>A0A8B8B9M3_CRAVI</name>
<dbReference type="GeneID" id="111108343"/>
<sequence>MEEETEESSATDTDKNSKAAKGKNKADSEAEGTPVRRGRRKGKGQLTDSESESPKEVGKRMTRSGKGKKGGRKGKGKVEEVEESGKGKGRGKKTKVEDSESEDDVPLVDIKKNKDSPMGKSKNKEEGNDTVQKVPQTPVQKIAQEKNSDDSPRSIFKMFESGLIQEGEQENLQASQQPVVSSLVTEVLELPITSGKNVGQSEDTSIVSDSAAPSSEIGVDDSVQSEVLTLECESKVEEVNYEDFITSMGEGSKPDPK</sequence>
<evidence type="ECO:0000313" key="3">
    <source>
        <dbReference type="RefSeq" id="XP_022299863.1"/>
    </source>
</evidence>
<feature type="compositionally biased region" description="Basic and acidic residues" evidence="1">
    <location>
        <begin position="143"/>
        <end position="152"/>
    </location>
</feature>
<evidence type="ECO:0000256" key="1">
    <source>
        <dbReference type="SAM" id="MobiDB-lite"/>
    </source>
</evidence>
<accession>A0A8B8B9M3</accession>
<dbReference type="AlphaFoldDB" id="A0A8B8B9M3"/>
<reference evidence="3" key="2">
    <citation type="submission" date="2025-08" db="UniProtKB">
        <authorList>
            <consortium name="RefSeq"/>
        </authorList>
    </citation>
    <scope>IDENTIFICATION</scope>
    <source>
        <tissue evidence="3">Whole sample</tissue>
    </source>
</reference>